<dbReference type="SUPFAM" id="SSF56059">
    <property type="entry name" value="Glutathione synthetase ATP-binding domain-like"/>
    <property type="match status" value="1"/>
</dbReference>
<protein>
    <recommendedName>
        <fullName evidence="3">ATP-grasp domain-containing protein</fullName>
    </recommendedName>
</protein>
<gene>
    <name evidence="1" type="ORF">GCM10011574_05500</name>
</gene>
<reference evidence="1" key="1">
    <citation type="journal article" date="2014" name="Int. J. Syst. Evol. Microbiol.">
        <title>Complete genome sequence of Corynebacterium casei LMG S-19264T (=DSM 44701T), isolated from a smear-ripened cheese.</title>
        <authorList>
            <consortium name="US DOE Joint Genome Institute (JGI-PGF)"/>
            <person name="Walter F."/>
            <person name="Albersmeier A."/>
            <person name="Kalinowski J."/>
            <person name="Ruckert C."/>
        </authorList>
    </citation>
    <scope>NUCLEOTIDE SEQUENCE</scope>
    <source>
        <strain evidence="1">CGMCC 4.7138</strain>
    </source>
</reference>
<dbReference type="Proteomes" id="UP000653480">
    <property type="component" value="Unassembled WGS sequence"/>
</dbReference>
<reference evidence="1" key="2">
    <citation type="submission" date="2020-09" db="EMBL/GenBank/DDBJ databases">
        <authorList>
            <person name="Sun Q."/>
            <person name="Zhou Y."/>
        </authorList>
    </citation>
    <scope>NUCLEOTIDE SEQUENCE</scope>
    <source>
        <strain evidence="1">CGMCC 4.7138</strain>
    </source>
</reference>
<proteinExistence type="predicted"/>
<dbReference type="PANTHER" id="PTHR21621:SF0">
    <property type="entry name" value="BETA-CITRYLGLUTAMATE SYNTHASE B-RELATED"/>
    <property type="match status" value="1"/>
</dbReference>
<evidence type="ECO:0008006" key="3">
    <source>
        <dbReference type="Google" id="ProtNLM"/>
    </source>
</evidence>
<comment type="caution">
    <text evidence="1">The sequence shown here is derived from an EMBL/GenBank/DDBJ whole genome shotgun (WGS) entry which is preliminary data.</text>
</comment>
<accession>A0A8H9GU30</accession>
<dbReference type="GO" id="GO:0005737">
    <property type="term" value="C:cytoplasm"/>
    <property type="evidence" value="ECO:0007669"/>
    <property type="project" value="TreeGrafter"/>
</dbReference>
<evidence type="ECO:0000313" key="1">
    <source>
        <dbReference type="EMBL" id="GGN99632.1"/>
    </source>
</evidence>
<dbReference type="PANTHER" id="PTHR21621">
    <property type="entry name" value="RIBOSOMAL PROTEIN S6 MODIFICATION PROTEIN"/>
    <property type="match status" value="1"/>
</dbReference>
<evidence type="ECO:0000313" key="2">
    <source>
        <dbReference type="Proteomes" id="UP000653480"/>
    </source>
</evidence>
<sequence>MIVLLGATHDKTIVHTAAMARYHDVPFLFFDVQRFLDEGGWIWDGESREGRLWYGDTVLELSRSRVSGIYSRLIDTTELLAAETRGAARVRLRALVEMLDACEVAVVNRPRLEPSNGSKLYHLWVLEKFRFTTPRSLLTNSWELLSDFLEQNGRVLYKGASSEKTVVSLFTNTEAARSELLRNSPVLFQAYVPGVDVRLHLVRGEAIALSVTSERSEDSLVVDYRFDPSPKRYAVVPVPDDVLSSCNAYQAWSGLDFIGFDFRVSQKGWTILEANPMPGYESYDRRVDNRIFKALLSLLSVHR</sequence>
<dbReference type="AlphaFoldDB" id="A0A8H9GU30"/>
<dbReference type="GO" id="GO:0018169">
    <property type="term" value="F:ribosomal S6-glutamic acid ligase activity"/>
    <property type="evidence" value="ECO:0007669"/>
    <property type="project" value="TreeGrafter"/>
</dbReference>
<name>A0A8H9GU30_9ACTN</name>
<dbReference type="EMBL" id="BMMN01000001">
    <property type="protein sequence ID" value="GGN99632.1"/>
    <property type="molecule type" value="Genomic_DNA"/>
</dbReference>
<organism evidence="1 2">
    <name type="scientific">Microbispora bryophytorum</name>
    <dbReference type="NCBI Taxonomy" id="1460882"/>
    <lineage>
        <taxon>Bacteria</taxon>
        <taxon>Bacillati</taxon>
        <taxon>Actinomycetota</taxon>
        <taxon>Actinomycetes</taxon>
        <taxon>Streptosporangiales</taxon>
        <taxon>Streptosporangiaceae</taxon>
        <taxon>Microbispora</taxon>
    </lineage>
</organism>
<dbReference type="GO" id="GO:0009432">
    <property type="term" value="P:SOS response"/>
    <property type="evidence" value="ECO:0007669"/>
    <property type="project" value="TreeGrafter"/>
</dbReference>
<keyword evidence="2" id="KW-1185">Reference proteome</keyword>
<dbReference type="Gene3D" id="3.30.470.20">
    <property type="entry name" value="ATP-grasp fold, B domain"/>
    <property type="match status" value="1"/>
</dbReference>